<dbReference type="Pfam" id="PF26337">
    <property type="entry name" value="Gtf3_C"/>
    <property type="match status" value="1"/>
</dbReference>
<dbReference type="SUPFAM" id="SSF53756">
    <property type="entry name" value="UDP-Glycosyltransferase/glycogen phosphorylase"/>
    <property type="match status" value="1"/>
</dbReference>
<dbReference type="Proteomes" id="UP000051451">
    <property type="component" value="Unassembled WGS sequence"/>
</dbReference>
<dbReference type="GeneID" id="98317837"/>
<proteinExistence type="predicted"/>
<gene>
    <name evidence="4" type="ORF">FC89_GL001641</name>
</gene>
<evidence type="ECO:0000259" key="2">
    <source>
        <dbReference type="Pfam" id="PF26334"/>
    </source>
</evidence>
<dbReference type="EMBL" id="AZGB01000001">
    <property type="protein sequence ID" value="KRM08302.1"/>
    <property type="molecule type" value="Genomic_DNA"/>
</dbReference>
<dbReference type="GO" id="GO:0016740">
    <property type="term" value="F:transferase activity"/>
    <property type="evidence" value="ECO:0007669"/>
    <property type="project" value="UniProtKB-KW"/>
</dbReference>
<evidence type="ECO:0000256" key="1">
    <source>
        <dbReference type="ARBA" id="ARBA00022679"/>
    </source>
</evidence>
<dbReference type="OrthoDB" id="9790931at2"/>
<protein>
    <submittedName>
        <fullName evidence="4">Beta-1,6-galactofuranosyltransferase</fullName>
    </submittedName>
</protein>
<evidence type="ECO:0000313" key="5">
    <source>
        <dbReference type="Proteomes" id="UP000051451"/>
    </source>
</evidence>
<evidence type="ECO:0000313" key="4">
    <source>
        <dbReference type="EMBL" id="KRM08302.1"/>
    </source>
</evidence>
<dbReference type="RefSeq" id="WP_057870620.1">
    <property type="nucleotide sequence ID" value="NZ_AZGB01000001.1"/>
</dbReference>
<dbReference type="STRING" id="1423750.FC89_GL001641"/>
<dbReference type="PATRIC" id="fig|1423750.3.peg.1685"/>
<feature type="domain" description="Glucosyltransferase 3-like C-terminal" evidence="3">
    <location>
        <begin position="174"/>
        <end position="333"/>
    </location>
</feature>
<dbReference type="InterPro" id="IPR058592">
    <property type="entry name" value="Gtf3_C"/>
</dbReference>
<keyword evidence="1 4" id="KW-0808">Transferase</keyword>
<evidence type="ECO:0000259" key="3">
    <source>
        <dbReference type="Pfam" id="PF26337"/>
    </source>
</evidence>
<organism evidence="4 5">
    <name type="scientific">Liquorilactobacillus ghanensis DSM 18630</name>
    <dbReference type="NCBI Taxonomy" id="1423750"/>
    <lineage>
        <taxon>Bacteria</taxon>
        <taxon>Bacillati</taxon>
        <taxon>Bacillota</taxon>
        <taxon>Bacilli</taxon>
        <taxon>Lactobacillales</taxon>
        <taxon>Lactobacillaceae</taxon>
        <taxon>Liquorilactobacillus</taxon>
    </lineage>
</organism>
<name>A0A0R1VRD7_9LACO</name>
<comment type="caution">
    <text evidence="4">The sequence shown here is derived from an EMBL/GenBank/DDBJ whole genome shotgun (WGS) entry which is preliminary data.</text>
</comment>
<dbReference type="Gene3D" id="3.40.50.2000">
    <property type="entry name" value="Glycogen Phosphorylase B"/>
    <property type="match status" value="2"/>
</dbReference>
<accession>A0A0R1VRD7</accession>
<dbReference type="Pfam" id="PF26334">
    <property type="entry name" value="Gtf3_N"/>
    <property type="match status" value="1"/>
</dbReference>
<dbReference type="InterPro" id="IPR058591">
    <property type="entry name" value="Gtf3_N"/>
</dbReference>
<feature type="domain" description="Glucosyltransferase 3-like N-terminal" evidence="2">
    <location>
        <begin position="2"/>
        <end position="155"/>
    </location>
</feature>
<keyword evidence="5" id="KW-1185">Reference proteome</keyword>
<reference evidence="4 5" key="1">
    <citation type="journal article" date="2015" name="Genome Announc.">
        <title>Expanding the biotechnology potential of lactobacilli through comparative genomics of 213 strains and associated genera.</title>
        <authorList>
            <person name="Sun Z."/>
            <person name="Harris H.M."/>
            <person name="McCann A."/>
            <person name="Guo C."/>
            <person name="Argimon S."/>
            <person name="Zhang W."/>
            <person name="Yang X."/>
            <person name="Jeffery I.B."/>
            <person name="Cooney J.C."/>
            <person name="Kagawa T.F."/>
            <person name="Liu W."/>
            <person name="Song Y."/>
            <person name="Salvetti E."/>
            <person name="Wrobel A."/>
            <person name="Rasinkangas P."/>
            <person name="Parkhill J."/>
            <person name="Rea M.C."/>
            <person name="O'Sullivan O."/>
            <person name="Ritari J."/>
            <person name="Douillard F.P."/>
            <person name="Paul Ross R."/>
            <person name="Yang R."/>
            <person name="Briner A.E."/>
            <person name="Felis G.E."/>
            <person name="de Vos W.M."/>
            <person name="Barrangou R."/>
            <person name="Klaenhammer T.R."/>
            <person name="Caufield P.W."/>
            <person name="Cui Y."/>
            <person name="Zhang H."/>
            <person name="O'Toole P.W."/>
        </authorList>
    </citation>
    <scope>NUCLEOTIDE SEQUENCE [LARGE SCALE GENOMIC DNA]</scope>
    <source>
        <strain evidence="4 5">DSM 18630</strain>
    </source>
</reference>
<dbReference type="AlphaFoldDB" id="A0A0R1VRD7"/>
<dbReference type="PIRSF" id="PIRSF007023">
    <property type="entry name" value="UDP-Galf_transf"/>
    <property type="match status" value="1"/>
</dbReference>
<sequence length="335" mass="37936">MKNYVIGMYDKSQNEAGPKAKRDIEKFLGELDFQAIDFYFQGARKAELLSYKQSWWDIPRRLKHLPAANIFFQYPAFNQRTNQAILMNAKKNTAAKVYLIIHDVESLRAFSHDPAFIAWEIAFFNQSDGLIVHNAKMRDWLQKNGVHVPMVELQIFDYDNPQPMIETADYQGSLCYAGNLAKADFLQELHLQHQLHLFGPNPAAELKQQAAYHGSFTPEELPAHLQGNFGLVWDGSRLDQTAGKFGAYLKYNDPHKTSLYLSSGLPVVIAQEAALADFITSQGLGIAVASLQDLDAKLAAVSKEEYQQMQYQVQQVGNKMRRGAYIKTAVKKMIN</sequence>